<evidence type="ECO:0000313" key="8">
    <source>
        <dbReference type="EMBL" id="QDL12367.1"/>
    </source>
</evidence>
<dbReference type="PANTHER" id="PTHR22726">
    <property type="entry name" value="METALLOENDOPEPTIDASE OMA1"/>
    <property type="match status" value="1"/>
</dbReference>
<dbReference type="CDD" id="cd07333">
    <property type="entry name" value="M48C_bepA_like"/>
    <property type="match status" value="1"/>
</dbReference>
<gene>
    <name evidence="8" type="ORF">DP114_21910</name>
</gene>
<dbReference type="Pfam" id="PF01435">
    <property type="entry name" value="Peptidase_M48"/>
    <property type="match status" value="1"/>
</dbReference>
<dbReference type="KEGG" id="bsen:DP114_21910"/>
<keyword evidence="1 6" id="KW-0645">Protease</keyword>
<evidence type="ECO:0000256" key="3">
    <source>
        <dbReference type="ARBA" id="ARBA00022801"/>
    </source>
</evidence>
<organism evidence="8 9">
    <name type="scientific">Brasilonema sennae CENA114</name>
    <dbReference type="NCBI Taxonomy" id="415709"/>
    <lineage>
        <taxon>Bacteria</taxon>
        <taxon>Bacillati</taxon>
        <taxon>Cyanobacteriota</taxon>
        <taxon>Cyanophyceae</taxon>
        <taxon>Nostocales</taxon>
        <taxon>Scytonemataceae</taxon>
        <taxon>Brasilonema</taxon>
        <taxon>Bromeliae group (in: Brasilonema)</taxon>
    </lineage>
</organism>
<sequence length="253" mass="27229">MLSRFSKLRKSLALFLAGLGITLGVGLSPFTPANAISWGQLLFNGAQLLQLSNLSTEQKVGLGREIDQQVRSNYRLSTNANVSRIGQRLAKASDCSQTPFKFSVVQDRSINAFATTGGYVYVHTGLINAADNEDQLAAVIGHEIGHICNDDLVAKLKQAQLAQGAASLAGLDRSTVAAAAYKLAVDLPNSRQAEYNADDKGLRYLERAGYNPNAMPAFLSKLVNQRSAPSFLSSHPGAQERISVLKRKIAARQ</sequence>
<keyword evidence="9" id="KW-1185">Reference proteome</keyword>
<dbReference type="AlphaFoldDB" id="A0A856MS01"/>
<dbReference type="GO" id="GO:0051603">
    <property type="term" value="P:proteolysis involved in protein catabolic process"/>
    <property type="evidence" value="ECO:0007669"/>
    <property type="project" value="TreeGrafter"/>
</dbReference>
<evidence type="ECO:0000256" key="4">
    <source>
        <dbReference type="ARBA" id="ARBA00022833"/>
    </source>
</evidence>
<keyword evidence="5 6" id="KW-0482">Metalloprotease</keyword>
<evidence type="ECO:0000256" key="1">
    <source>
        <dbReference type="ARBA" id="ARBA00022670"/>
    </source>
</evidence>
<evidence type="ECO:0000256" key="2">
    <source>
        <dbReference type="ARBA" id="ARBA00022723"/>
    </source>
</evidence>
<evidence type="ECO:0000259" key="7">
    <source>
        <dbReference type="Pfam" id="PF01435"/>
    </source>
</evidence>
<keyword evidence="2" id="KW-0479">Metal-binding</keyword>
<dbReference type="Proteomes" id="UP000503129">
    <property type="component" value="Chromosome"/>
</dbReference>
<dbReference type="GO" id="GO:0046872">
    <property type="term" value="F:metal ion binding"/>
    <property type="evidence" value="ECO:0007669"/>
    <property type="project" value="UniProtKB-KW"/>
</dbReference>
<comment type="cofactor">
    <cofactor evidence="6">
        <name>Zn(2+)</name>
        <dbReference type="ChEBI" id="CHEBI:29105"/>
    </cofactor>
    <text evidence="6">Binds 1 zinc ion per subunit.</text>
</comment>
<proteinExistence type="inferred from homology"/>
<evidence type="ECO:0000256" key="5">
    <source>
        <dbReference type="ARBA" id="ARBA00023049"/>
    </source>
</evidence>
<accession>A0A856MS01</accession>
<feature type="domain" description="Peptidase M48" evidence="7">
    <location>
        <begin position="78"/>
        <end position="247"/>
    </location>
</feature>
<name>A0A856MS01_9CYAN</name>
<comment type="similarity">
    <text evidence="6">Belongs to the peptidase M48 family.</text>
</comment>
<evidence type="ECO:0000256" key="6">
    <source>
        <dbReference type="RuleBase" id="RU003983"/>
    </source>
</evidence>
<dbReference type="InterPro" id="IPR051156">
    <property type="entry name" value="Mito/Outer_Membr_Metalloprot"/>
</dbReference>
<evidence type="ECO:0000313" key="9">
    <source>
        <dbReference type="Proteomes" id="UP000503129"/>
    </source>
</evidence>
<reference evidence="8 9" key="1">
    <citation type="submission" date="2018-06" db="EMBL/GenBank/DDBJ databases">
        <title>Comparative genomics of Brasilonema spp. strains.</title>
        <authorList>
            <person name="Alvarenga D.O."/>
            <person name="Fiore M.F."/>
            <person name="Varani A.M."/>
        </authorList>
    </citation>
    <scope>NUCLEOTIDE SEQUENCE [LARGE SCALE GENOMIC DNA]</scope>
    <source>
        <strain evidence="8 9">CENA114</strain>
    </source>
</reference>
<protein>
    <submittedName>
        <fullName evidence="8">Peptidase M48 Ste24p</fullName>
    </submittedName>
</protein>
<dbReference type="GO" id="GO:0004222">
    <property type="term" value="F:metalloendopeptidase activity"/>
    <property type="evidence" value="ECO:0007669"/>
    <property type="project" value="InterPro"/>
</dbReference>
<keyword evidence="3 6" id="KW-0378">Hydrolase</keyword>
<keyword evidence="4 6" id="KW-0862">Zinc</keyword>
<dbReference type="PANTHER" id="PTHR22726:SF1">
    <property type="entry name" value="METALLOENDOPEPTIDASE OMA1, MITOCHONDRIAL"/>
    <property type="match status" value="1"/>
</dbReference>
<dbReference type="EMBL" id="CP030118">
    <property type="protein sequence ID" value="QDL12367.1"/>
    <property type="molecule type" value="Genomic_DNA"/>
</dbReference>
<dbReference type="Gene3D" id="3.30.2010.10">
    <property type="entry name" value="Metalloproteases ('zincins'), catalytic domain"/>
    <property type="match status" value="1"/>
</dbReference>
<dbReference type="GO" id="GO:0016020">
    <property type="term" value="C:membrane"/>
    <property type="evidence" value="ECO:0007669"/>
    <property type="project" value="TreeGrafter"/>
</dbReference>
<dbReference type="InterPro" id="IPR001915">
    <property type="entry name" value="Peptidase_M48"/>
</dbReference>